<evidence type="ECO:0000313" key="9">
    <source>
        <dbReference type="EMBL" id="XCM39509.1"/>
    </source>
</evidence>
<dbReference type="Pfam" id="PF07690">
    <property type="entry name" value="MFS_1"/>
    <property type="match status" value="2"/>
</dbReference>
<feature type="transmembrane region" description="Helical" evidence="7">
    <location>
        <begin position="147"/>
        <end position="170"/>
    </location>
</feature>
<dbReference type="RefSeq" id="WP_054466972.1">
    <property type="nucleotide sequence ID" value="NZ_CP159837.1"/>
</dbReference>
<gene>
    <name evidence="9" type="ORF">ABWT76_002445</name>
</gene>
<feature type="transmembrane region" description="Helical" evidence="7">
    <location>
        <begin position="354"/>
        <end position="376"/>
    </location>
</feature>
<feature type="transmembrane region" description="Helical" evidence="7">
    <location>
        <begin position="319"/>
        <end position="342"/>
    </location>
</feature>
<evidence type="ECO:0000256" key="7">
    <source>
        <dbReference type="SAM" id="Phobius"/>
    </source>
</evidence>
<dbReference type="Gene3D" id="1.20.1250.20">
    <property type="entry name" value="MFS general substrate transporter like domains"/>
    <property type="match status" value="2"/>
</dbReference>
<evidence type="ECO:0000256" key="4">
    <source>
        <dbReference type="ARBA" id="ARBA00022692"/>
    </source>
</evidence>
<dbReference type="InterPro" id="IPR020846">
    <property type="entry name" value="MFS_dom"/>
</dbReference>
<feature type="transmembrane region" description="Helical" evidence="7">
    <location>
        <begin position="259"/>
        <end position="280"/>
    </location>
</feature>
<dbReference type="AlphaFoldDB" id="A0AAU8JJQ5"/>
<keyword evidence="3" id="KW-1003">Cell membrane</keyword>
<feature type="domain" description="Major facilitator superfamily (MFS) profile" evidence="8">
    <location>
        <begin position="17"/>
        <end position="410"/>
    </location>
</feature>
<accession>A0AAU8JJQ5</accession>
<organism evidence="9">
    <name type="scientific">Planktothricoides raciborskii GIHE-MW2</name>
    <dbReference type="NCBI Taxonomy" id="2792601"/>
    <lineage>
        <taxon>Bacteria</taxon>
        <taxon>Bacillati</taxon>
        <taxon>Cyanobacteriota</taxon>
        <taxon>Cyanophyceae</taxon>
        <taxon>Oscillatoriophycideae</taxon>
        <taxon>Oscillatoriales</taxon>
        <taxon>Oscillatoriaceae</taxon>
        <taxon>Planktothricoides</taxon>
    </lineage>
</organism>
<dbReference type="InterPro" id="IPR050171">
    <property type="entry name" value="MFS_Transporters"/>
</dbReference>
<dbReference type="GO" id="GO:0005886">
    <property type="term" value="C:plasma membrane"/>
    <property type="evidence" value="ECO:0007669"/>
    <property type="project" value="UniProtKB-SubCell"/>
</dbReference>
<dbReference type="PANTHER" id="PTHR23517">
    <property type="entry name" value="RESISTANCE PROTEIN MDTM, PUTATIVE-RELATED-RELATED"/>
    <property type="match status" value="1"/>
</dbReference>
<dbReference type="SUPFAM" id="SSF103473">
    <property type="entry name" value="MFS general substrate transporter"/>
    <property type="match status" value="1"/>
</dbReference>
<dbReference type="GO" id="GO:0022857">
    <property type="term" value="F:transmembrane transporter activity"/>
    <property type="evidence" value="ECO:0007669"/>
    <property type="project" value="InterPro"/>
</dbReference>
<keyword evidence="6 7" id="KW-0472">Membrane</keyword>
<sequence>MKLHRQILAHLPKLNQKIWILIFGRFLSGIGTGFTLFYAPIFFASDELGLTNTEVGFALGSISVSGVIGRFLSGSMSDSPRWGRRRTLLLSTLVSSLASFILANTQDFYTLLAGNLMMGLGIGLYWPATEAVVADLSTGEQRHEAYAITRLGDSCGLGLGIILGGIFVSLMGSYRLLFVVDAISFLVFSGVIYQAIPETYQFDRHQKQKLEKNGWLVAMGDRALWIYCVVNILFTTYISQVHTAMPIYFSQFVGSGLPTILISALFTWHLVLSIVLQLPTARFLRRFSHTKALIFSSLLWGTGFIFTGITGIINSGQIVVALLASGILAIATVAYLPSASALVADLAPPSGRGVYLSINSQCWAVGYFIGPVLAGWTFDRPRPWADLLWPGWAVTVLGAIAILQLLDRTLKSNH</sequence>
<protein>
    <submittedName>
        <fullName evidence="9">MFS transporter</fullName>
    </submittedName>
</protein>
<comment type="subcellular location">
    <subcellularLocation>
        <location evidence="1">Cell membrane</location>
        <topology evidence="1">Multi-pass membrane protein</topology>
    </subcellularLocation>
</comment>
<keyword evidence="4 7" id="KW-0812">Transmembrane</keyword>
<evidence type="ECO:0000256" key="5">
    <source>
        <dbReference type="ARBA" id="ARBA00022989"/>
    </source>
</evidence>
<feature type="transmembrane region" description="Helical" evidence="7">
    <location>
        <begin position="55"/>
        <end position="73"/>
    </location>
</feature>
<feature type="transmembrane region" description="Helical" evidence="7">
    <location>
        <begin position="20"/>
        <end position="43"/>
    </location>
</feature>
<evidence type="ECO:0000256" key="1">
    <source>
        <dbReference type="ARBA" id="ARBA00004651"/>
    </source>
</evidence>
<evidence type="ECO:0000256" key="3">
    <source>
        <dbReference type="ARBA" id="ARBA00022475"/>
    </source>
</evidence>
<feature type="transmembrane region" description="Helical" evidence="7">
    <location>
        <begin position="216"/>
        <end position="239"/>
    </location>
</feature>
<evidence type="ECO:0000256" key="6">
    <source>
        <dbReference type="ARBA" id="ARBA00023136"/>
    </source>
</evidence>
<feature type="transmembrane region" description="Helical" evidence="7">
    <location>
        <begin position="292"/>
        <end position="313"/>
    </location>
</feature>
<dbReference type="EMBL" id="CP159837">
    <property type="protein sequence ID" value="XCM39509.1"/>
    <property type="molecule type" value="Genomic_DNA"/>
</dbReference>
<evidence type="ECO:0000259" key="8">
    <source>
        <dbReference type="PROSITE" id="PS50850"/>
    </source>
</evidence>
<dbReference type="InterPro" id="IPR011701">
    <property type="entry name" value="MFS"/>
</dbReference>
<feature type="transmembrane region" description="Helical" evidence="7">
    <location>
        <begin position="85"/>
        <end position="102"/>
    </location>
</feature>
<dbReference type="PROSITE" id="PS50850">
    <property type="entry name" value="MFS"/>
    <property type="match status" value="1"/>
</dbReference>
<feature type="transmembrane region" description="Helical" evidence="7">
    <location>
        <begin position="388"/>
        <end position="406"/>
    </location>
</feature>
<dbReference type="InterPro" id="IPR036259">
    <property type="entry name" value="MFS_trans_sf"/>
</dbReference>
<keyword evidence="5 7" id="KW-1133">Transmembrane helix</keyword>
<name>A0AAU8JJQ5_9CYAN</name>
<dbReference type="PANTHER" id="PTHR23517:SF2">
    <property type="entry name" value="MULTIDRUG RESISTANCE PROTEIN MDTH"/>
    <property type="match status" value="1"/>
</dbReference>
<reference evidence="9" key="1">
    <citation type="submission" date="2024-07" db="EMBL/GenBank/DDBJ databases">
        <authorList>
            <person name="Kim Y.J."/>
            <person name="Jeong J.Y."/>
        </authorList>
    </citation>
    <scope>NUCLEOTIDE SEQUENCE</scope>
    <source>
        <strain evidence="9">GIHE-MW2</strain>
    </source>
</reference>
<evidence type="ECO:0000256" key="2">
    <source>
        <dbReference type="ARBA" id="ARBA00022448"/>
    </source>
</evidence>
<keyword evidence="2" id="KW-0813">Transport</keyword>
<proteinExistence type="predicted"/>